<protein>
    <submittedName>
        <fullName evidence="1">Uncharacterized protein</fullName>
    </submittedName>
</protein>
<comment type="caution">
    <text evidence="1">The sequence shown here is derived from an EMBL/GenBank/DDBJ whole genome shotgun (WGS) entry which is preliminary data.</text>
</comment>
<reference evidence="2" key="1">
    <citation type="journal article" date="2019" name="Int. J. Syst. Evol. Microbiol.">
        <title>The Global Catalogue of Microorganisms (GCM) 10K type strain sequencing project: providing services to taxonomists for standard genome sequencing and annotation.</title>
        <authorList>
            <consortium name="The Broad Institute Genomics Platform"/>
            <consortium name="The Broad Institute Genome Sequencing Center for Infectious Disease"/>
            <person name="Wu L."/>
            <person name="Ma J."/>
        </authorList>
    </citation>
    <scope>NUCLEOTIDE SEQUENCE [LARGE SCALE GENOMIC DNA]</scope>
    <source>
        <strain evidence="2">CECT 7649</strain>
    </source>
</reference>
<accession>A0ABW3J2T9</accession>
<dbReference type="RefSeq" id="WP_379758879.1">
    <property type="nucleotide sequence ID" value="NZ_JBHSYB010000066.1"/>
</dbReference>
<sequence length="152" mass="17562">MKKILTNSKNQTVLNFAISLFFISGISAQTSSTNKSLFAPSMFRLNFTSDREVFKQMEERYTLDATLVVSGVIFGISTNQYEKKQELKWLQFDSKGYLIKKIDCLQQRLNSAVHFIDSSILKCITKKSILDENHKILKKMHFINFISLSSYK</sequence>
<organism evidence="1 2">
    <name type="scientific">Flavobacterium myungsuense</name>
    <dbReference type="NCBI Taxonomy" id="651823"/>
    <lineage>
        <taxon>Bacteria</taxon>
        <taxon>Pseudomonadati</taxon>
        <taxon>Bacteroidota</taxon>
        <taxon>Flavobacteriia</taxon>
        <taxon>Flavobacteriales</taxon>
        <taxon>Flavobacteriaceae</taxon>
        <taxon>Flavobacterium</taxon>
    </lineage>
</organism>
<dbReference type="Proteomes" id="UP001597051">
    <property type="component" value="Unassembled WGS sequence"/>
</dbReference>
<evidence type="ECO:0000313" key="2">
    <source>
        <dbReference type="Proteomes" id="UP001597051"/>
    </source>
</evidence>
<keyword evidence="2" id="KW-1185">Reference proteome</keyword>
<name>A0ABW3J2T9_9FLAO</name>
<gene>
    <name evidence="1" type="ORF">ACFQ0S_07950</name>
</gene>
<evidence type="ECO:0000313" key="1">
    <source>
        <dbReference type="EMBL" id="MFD0984404.1"/>
    </source>
</evidence>
<dbReference type="EMBL" id="JBHTIZ010000022">
    <property type="protein sequence ID" value="MFD0984404.1"/>
    <property type="molecule type" value="Genomic_DNA"/>
</dbReference>
<proteinExistence type="predicted"/>